<reference evidence="3" key="1">
    <citation type="submission" date="2021-02" db="EMBL/GenBank/DDBJ databases">
        <authorList>
            <person name="Dougan E. K."/>
            <person name="Rhodes N."/>
            <person name="Thang M."/>
            <person name="Chan C."/>
        </authorList>
    </citation>
    <scope>NUCLEOTIDE SEQUENCE</scope>
</reference>
<protein>
    <submittedName>
        <fullName evidence="3">Ank3 protein</fullName>
    </submittedName>
</protein>
<dbReference type="AlphaFoldDB" id="A0A812X6T4"/>
<dbReference type="Gene3D" id="2.60.120.590">
    <property type="entry name" value="Alpha-ketoglutarate-dependent dioxygenase AlkB-like"/>
    <property type="match status" value="1"/>
</dbReference>
<dbReference type="InterPro" id="IPR037151">
    <property type="entry name" value="AlkB-like_sf"/>
</dbReference>
<evidence type="ECO:0000256" key="1">
    <source>
        <dbReference type="SAM" id="MobiDB-lite"/>
    </source>
</evidence>
<dbReference type="SUPFAM" id="SSF51197">
    <property type="entry name" value="Clavaminate synthase-like"/>
    <property type="match status" value="1"/>
</dbReference>
<dbReference type="OrthoDB" id="412814at2759"/>
<sequence>MAAVDPGLTGTNPLPVEGFFYMPHFLSPEQVAALQVAVEAGPRCDETISTGRPLAATPGVHWHGFPRPHSRTDHEISNIADVCGPALLQLRERGILPPGYSFDQAIVNFYPEGSEGIAMHVDRANFDEYIVGFSLGAPVVMDLAPLDLRECAPAKPDQVDDEIESLEGPDQSQRASHEVLLE</sequence>
<gene>
    <name evidence="3" type="primary">Ank3</name>
    <name evidence="3" type="ORF">SPIL2461_LOCUS20349</name>
</gene>
<keyword evidence="4" id="KW-1185">Reference proteome</keyword>
<feature type="non-terminal residue" evidence="3">
    <location>
        <position position="1"/>
    </location>
</feature>
<feature type="region of interest" description="Disordered" evidence="1">
    <location>
        <begin position="155"/>
        <end position="182"/>
    </location>
</feature>
<evidence type="ECO:0000259" key="2">
    <source>
        <dbReference type="Pfam" id="PF13532"/>
    </source>
</evidence>
<dbReference type="InterPro" id="IPR027450">
    <property type="entry name" value="AlkB-like"/>
</dbReference>
<evidence type="ECO:0000313" key="4">
    <source>
        <dbReference type="Proteomes" id="UP000649617"/>
    </source>
</evidence>
<organism evidence="3 4">
    <name type="scientific">Symbiodinium pilosum</name>
    <name type="common">Dinoflagellate</name>
    <dbReference type="NCBI Taxonomy" id="2952"/>
    <lineage>
        <taxon>Eukaryota</taxon>
        <taxon>Sar</taxon>
        <taxon>Alveolata</taxon>
        <taxon>Dinophyceae</taxon>
        <taxon>Suessiales</taxon>
        <taxon>Symbiodiniaceae</taxon>
        <taxon>Symbiodinium</taxon>
    </lineage>
</organism>
<feature type="domain" description="Alpha-ketoglutarate-dependent dioxygenase AlkB-like" evidence="2">
    <location>
        <begin position="18"/>
        <end position="144"/>
    </location>
</feature>
<name>A0A812X6T4_SYMPI</name>
<proteinExistence type="predicted"/>
<evidence type="ECO:0000313" key="3">
    <source>
        <dbReference type="EMBL" id="CAE7716255.1"/>
    </source>
</evidence>
<comment type="caution">
    <text evidence="3">The sequence shown here is derived from an EMBL/GenBank/DDBJ whole genome shotgun (WGS) entry which is preliminary data.</text>
</comment>
<dbReference type="Pfam" id="PF13532">
    <property type="entry name" value="2OG-FeII_Oxy_2"/>
    <property type="match status" value="1"/>
</dbReference>
<dbReference type="EMBL" id="CAJNIZ010045312">
    <property type="protein sequence ID" value="CAE7716255.1"/>
    <property type="molecule type" value="Genomic_DNA"/>
</dbReference>
<dbReference type="Proteomes" id="UP000649617">
    <property type="component" value="Unassembled WGS sequence"/>
</dbReference>
<accession>A0A812X6T4</accession>